<proteinExistence type="predicted"/>
<dbReference type="Proteomes" id="UP001370490">
    <property type="component" value="Unassembled WGS sequence"/>
</dbReference>
<dbReference type="Pfam" id="PF14577">
    <property type="entry name" value="SEO_C"/>
    <property type="match status" value="1"/>
</dbReference>
<protein>
    <submittedName>
        <fullName evidence="4">Sieve element occlusion, C-terminal</fullName>
    </submittedName>
</protein>
<feature type="region of interest" description="Disordered" evidence="1">
    <location>
        <begin position="1"/>
        <end position="37"/>
    </location>
</feature>
<dbReference type="GO" id="GO:0010088">
    <property type="term" value="P:phloem development"/>
    <property type="evidence" value="ECO:0007669"/>
    <property type="project" value="InterPro"/>
</dbReference>
<evidence type="ECO:0000259" key="2">
    <source>
        <dbReference type="Pfam" id="PF14576"/>
    </source>
</evidence>
<keyword evidence="5" id="KW-1185">Reference proteome</keyword>
<dbReference type="EMBL" id="JBAMMX010000019">
    <property type="protein sequence ID" value="KAK6922312.1"/>
    <property type="molecule type" value="Genomic_DNA"/>
</dbReference>
<evidence type="ECO:0000256" key="1">
    <source>
        <dbReference type="SAM" id="MobiDB-lite"/>
    </source>
</evidence>
<dbReference type="Pfam" id="PF14576">
    <property type="entry name" value="SEO_N"/>
    <property type="match status" value="1"/>
</dbReference>
<feature type="domain" description="Sieve element occlusion C-terminal" evidence="3">
    <location>
        <begin position="540"/>
        <end position="770"/>
    </location>
</feature>
<dbReference type="InterPro" id="IPR027942">
    <property type="entry name" value="SEO_N"/>
</dbReference>
<dbReference type="PANTHER" id="PTHR33232">
    <property type="entry name" value="PROTEIN SIEVE ELEMENT OCCLUSION B-LIKE"/>
    <property type="match status" value="1"/>
</dbReference>
<dbReference type="AlphaFoldDB" id="A0AAN8V418"/>
<name>A0AAN8V418_9MAGN</name>
<comment type="caution">
    <text evidence="4">The sequence shown here is derived from an EMBL/GenBank/DDBJ whole genome shotgun (WGS) entry which is preliminary data.</text>
</comment>
<dbReference type="PANTHER" id="PTHR33232:SF20">
    <property type="entry name" value="PROTEIN SIEVE ELEMENT OCCLUSION B-LIKE"/>
    <property type="match status" value="1"/>
</dbReference>
<feature type="domain" description="Sieve element occlusion N-terminal" evidence="2">
    <location>
        <begin position="82"/>
        <end position="370"/>
    </location>
</feature>
<evidence type="ECO:0000313" key="5">
    <source>
        <dbReference type="Proteomes" id="UP001370490"/>
    </source>
</evidence>
<gene>
    <name evidence="4" type="ORF">RJ641_012819</name>
</gene>
<accession>A0AAN8V418</accession>
<dbReference type="InterPro" id="IPR027944">
    <property type="entry name" value="SEO_C"/>
</dbReference>
<dbReference type="InterPro" id="IPR039299">
    <property type="entry name" value="SEOA"/>
</dbReference>
<reference evidence="4 5" key="1">
    <citation type="submission" date="2023-12" db="EMBL/GenBank/DDBJ databases">
        <title>A high-quality genome assembly for Dillenia turbinata (Dilleniales).</title>
        <authorList>
            <person name="Chanderbali A."/>
        </authorList>
    </citation>
    <scope>NUCLEOTIDE SEQUENCE [LARGE SCALE GENOMIC DNA]</scope>
    <source>
        <strain evidence="4">LSX21</strain>
        <tissue evidence="4">Leaf</tissue>
    </source>
</reference>
<organism evidence="4 5">
    <name type="scientific">Dillenia turbinata</name>
    <dbReference type="NCBI Taxonomy" id="194707"/>
    <lineage>
        <taxon>Eukaryota</taxon>
        <taxon>Viridiplantae</taxon>
        <taxon>Streptophyta</taxon>
        <taxon>Embryophyta</taxon>
        <taxon>Tracheophyta</taxon>
        <taxon>Spermatophyta</taxon>
        <taxon>Magnoliopsida</taxon>
        <taxon>eudicotyledons</taxon>
        <taxon>Gunneridae</taxon>
        <taxon>Pentapetalae</taxon>
        <taxon>Dilleniales</taxon>
        <taxon>Dilleniaceae</taxon>
        <taxon>Dillenia</taxon>
    </lineage>
</organism>
<evidence type="ECO:0000313" key="4">
    <source>
        <dbReference type="EMBL" id="KAK6922312.1"/>
    </source>
</evidence>
<sequence>MSQIPPMSQMSQMPQMSNPVSQRPQMSSQMSQMPQMSNQIVPASPQVQMTQNPQLGTQIVPATPRTQMQTFSRGDRLMFTSSDDTAMMKQILGTHAPDGREFDVKPILHIVEDIFRRAQPQMLPSVVQAVTQAQLDAWDEKAHQAGFVEMMELLAYPIHRISCEITCKCSGGGDAHSTTVVLFHSLSNYSWENKVVIALAAFAVSYGEFWLVAQLYQTNQLAKSVAVLKQLPEIMERAEPLRPKFEALNTLVKAMLDVTKCILEFKNLPTQYISIETPEMATATAHIPTAVYWTMRSVVACASQIVGLVGMGHEYIASTTEAWELSSLAHKLNNIHSHLTAQLNLCYRTIDDKRHNEAFQTLIRILEATHIDNMKVLRALIYGKDDQLPLYDASTKRRVSIEVLRRKSVLLLISDLDLSHEELSILHQMYQESRQQPGRPESQYEVVWLPIVERSTPWSEEKQKQFESLREMMPWFSVYHPSLVDPAVIRYAKGTTPPFWGFNKKPLLVVLDQQGRVVNPNALHMMWIWGSLAYPFTLIREEQLWKEETWRMDLLADTIDPIILNWINEGKYICLYGGEDIEWIRKFTTTLDAVGRAANIRIEMLYVGKSNPRERVRKNNATILVEKLSHVLPDLTLIWFFWVRLESMWHSKVQHGRTVENDPIMQEIVTMLSFDGSDQGWAVISRGSAEMTKGKAETMMKTLLDFELWRGDVPQKGFVHGLNDYLHGLHTPHHCNRLILPGTTGSIPERVVCAECGRPMEKFIMYRCCTD</sequence>
<evidence type="ECO:0000259" key="3">
    <source>
        <dbReference type="Pfam" id="PF14577"/>
    </source>
</evidence>